<dbReference type="InterPro" id="IPR038085">
    <property type="entry name" value="Rnp2-like_sf"/>
</dbReference>
<accession>A0A843APU2</accession>
<comment type="catalytic activity">
    <reaction evidence="4">
        <text>Endonucleolytic cleavage of RNA, removing 5'-extranucleotides from tRNA precursor.</text>
        <dbReference type="EC" id="3.1.26.5"/>
    </reaction>
</comment>
<dbReference type="EMBL" id="JADIIN010000071">
    <property type="protein sequence ID" value="MBF4469518.1"/>
    <property type="molecule type" value="Genomic_DNA"/>
</dbReference>
<reference evidence="5" key="1">
    <citation type="submission" date="2020-10" db="EMBL/GenBank/DDBJ databases">
        <title>Dehalococcoides mccartyi of a TCE/Cr reducing biochatode.</title>
        <authorList>
            <person name="Matturro B."/>
        </authorList>
    </citation>
    <scope>NUCLEOTIDE SEQUENCE</scope>
    <source>
        <strain evidence="5">Bin4</strain>
    </source>
</reference>
<keyword evidence="3 4" id="KW-0255">Endonuclease</keyword>
<dbReference type="HAMAP" id="MF_00755">
    <property type="entry name" value="RNase_P_2"/>
    <property type="match status" value="1"/>
</dbReference>
<comment type="similarity">
    <text evidence="4">Belongs to the eukaryotic/archaeal RNase P protein component 2 family.</text>
</comment>
<keyword evidence="1 4" id="KW-0819">tRNA processing</keyword>
<keyword evidence="2 4" id="KW-0540">Nuclease</keyword>
<keyword evidence="4" id="KW-0963">Cytoplasm</keyword>
<comment type="subunit">
    <text evidence="4">Consists of a catalytic RNA component and at least 4-5 protein subunits.</text>
</comment>
<dbReference type="EC" id="3.1.26.5" evidence="4"/>
<dbReference type="Proteomes" id="UP000658733">
    <property type="component" value="Unassembled WGS sequence"/>
</dbReference>
<dbReference type="AlphaFoldDB" id="A0A843APU2"/>
<dbReference type="GO" id="GO:0004526">
    <property type="term" value="F:ribonuclease P activity"/>
    <property type="evidence" value="ECO:0007669"/>
    <property type="project" value="UniProtKB-UniRule"/>
</dbReference>
<dbReference type="GO" id="GO:0005737">
    <property type="term" value="C:cytoplasm"/>
    <property type="evidence" value="ECO:0007669"/>
    <property type="project" value="UniProtKB-SubCell"/>
</dbReference>
<evidence type="ECO:0000256" key="3">
    <source>
        <dbReference type="ARBA" id="ARBA00022759"/>
    </source>
</evidence>
<keyword evidence="4" id="KW-0378">Hydrolase</keyword>
<gene>
    <name evidence="4" type="primary">rnp2</name>
    <name evidence="5" type="ORF">ISP01_08960</name>
</gene>
<evidence type="ECO:0000256" key="1">
    <source>
        <dbReference type="ARBA" id="ARBA00022694"/>
    </source>
</evidence>
<proteinExistence type="inferred from homology"/>
<dbReference type="Gene3D" id="3.30.70.3250">
    <property type="entry name" value="Ribonuclease P, Pop5 subunit"/>
    <property type="match status" value="1"/>
</dbReference>
<protein>
    <recommendedName>
        <fullName evidence="4">Ribonuclease P protein component 2</fullName>
        <shortName evidence="4">RNase P component 2</shortName>
        <ecNumber evidence="4">3.1.26.5</ecNumber>
    </recommendedName>
    <alternativeName>
        <fullName evidence="4">Pop5</fullName>
    </alternativeName>
</protein>
<dbReference type="GO" id="GO:0001682">
    <property type="term" value="P:tRNA 5'-leader removal"/>
    <property type="evidence" value="ECO:0007669"/>
    <property type="project" value="UniProtKB-UniRule"/>
</dbReference>
<evidence type="ECO:0000313" key="6">
    <source>
        <dbReference type="Proteomes" id="UP000658733"/>
    </source>
</evidence>
<dbReference type="InterPro" id="IPR002759">
    <property type="entry name" value="Pop5/Rpp14/Rnp2-like"/>
</dbReference>
<name>A0A843APU2_METAZ</name>
<dbReference type="Pfam" id="PF01900">
    <property type="entry name" value="RNase_P_Rpp14"/>
    <property type="match status" value="1"/>
</dbReference>
<comment type="subcellular location">
    <subcellularLocation>
        <location evidence="4">Cytoplasm</location>
    </subcellularLocation>
</comment>
<evidence type="ECO:0000313" key="5">
    <source>
        <dbReference type="EMBL" id="MBF4469518.1"/>
    </source>
</evidence>
<dbReference type="GO" id="GO:0030677">
    <property type="term" value="C:ribonuclease P complex"/>
    <property type="evidence" value="ECO:0007669"/>
    <property type="project" value="UniProtKB-UniRule"/>
</dbReference>
<dbReference type="SUPFAM" id="SSF160350">
    <property type="entry name" value="Rnp2-like"/>
    <property type="match status" value="2"/>
</dbReference>
<comment type="caution">
    <text evidence="5">The sequence shown here is derived from an EMBL/GenBank/DDBJ whole genome shotgun (WGS) entry which is preliminary data.</text>
</comment>
<organism evidence="5 6">
    <name type="scientific">Methanobrevibacter arboriphilus</name>
    <dbReference type="NCBI Taxonomy" id="39441"/>
    <lineage>
        <taxon>Archaea</taxon>
        <taxon>Methanobacteriati</taxon>
        <taxon>Methanobacteriota</taxon>
        <taxon>Methanomada group</taxon>
        <taxon>Methanobacteria</taxon>
        <taxon>Methanobacteriales</taxon>
        <taxon>Methanobacteriaceae</taxon>
        <taxon>Methanobrevibacter</taxon>
    </lineage>
</organism>
<evidence type="ECO:0000256" key="2">
    <source>
        <dbReference type="ARBA" id="ARBA00022722"/>
    </source>
</evidence>
<sequence length="166" mass="19210">MKLKILPPTLRINNRYLVLDIKSELKISKDELVSAIWYACLRLYGEIGTSDFNLWLMKFYDISNYSSNHYKIDNNFNNSDIDTDINNNSNNNNNKVNTNSINNFINYEEEEPSYYHFKVVLRCKRGCEDKVRGSLALLSNYNNKKIAITTIGISGTISSSIEKFIK</sequence>
<comment type="function">
    <text evidence="4">Part of ribonuclease P, a protein complex that generates mature tRNA molecules by cleaving their 5'-ends.</text>
</comment>
<evidence type="ECO:0000256" key="4">
    <source>
        <dbReference type="HAMAP-Rule" id="MF_00755"/>
    </source>
</evidence>